<gene>
    <name evidence="1" type="ORF">OAUR00152_LOCUS3861</name>
</gene>
<accession>A0A7S4HTU9</accession>
<dbReference type="AlphaFoldDB" id="A0A7S4HTU9"/>
<proteinExistence type="predicted"/>
<name>A0A7S4HTU9_9STRA</name>
<evidence type="ECO:0000313" key="1">
    <source>
        <dbReference type="EMBL" id="CAE2209155.1"/>
    </source>
</evidence>
<protein>
    <submittedName>
        <fullName evidence="1">Uncharacterized protein</fullName>
    </submittedName>
</protein>
<sequence length="169" mass="19476">MKLIEQEAPLYKESYRTRFAPLLLIALPPLAPFLWRYEVVARRGGLKFGYRHRFVSAVVPFDDITSAEPLEYLNGIDDFRTGYGVLRYLGVTGFIARHGPGVRITVRSGPSGGRRSGDRRVYLFSCEDPEQVCRIINGERTKIYHGAYYRIESERACDDSWRCIKSTYR</sequence>
<reference evidence="1" key="1">
    <citation type="submission" date="2021-01" db="EMBL/GenBank/DDBJ databases">
        <authorList>
            <person name="Corre E."/>
            <person name="Pelletier E."/>
            <person name="Niang G."/>
            <person name="Scheremetjew M."/>
            <person name="Finn R."/>
            <person name="Kale V."/>
            <person name="Holt S."/>
            <person name="Cochrane G."/>
            <person name="Meng A."/>
            <person name="Brown T."/>
            <person name="Cohen L."/>
        </authorList>
    </citation>
    <scope>NUCLEOTIDE SEQUENCE</scope>
    <source>
        <strain evidence="1">Isolate 1302-5</strain>
    </source>
</reference>
<dbReference type="EMBL" id="HBKQ01005675">
    <property type="protein sequence ID" value="CAE2209155.1"/>
    <property type="molecule type" value="Transcribed_RNA"/>
</dbReference>
<organism evidence="1">
    <name type="scientific">Odontella aurita</name>
    <dbReference type="NCBI Taxonomy" id="265563"/>
    <lineage>
        <taxon>Eukaryota</taxon>
        <taxon>Sar</taxon>
        <taxon>Stramenopiles</taxon>
        <taxon>Ochrophyta</taxon>
        <taxon>Bacillariophyta</taxon>
        <taxon>Mediophyceae</taxon>
        <taxon>Biddulphiophycidae</taxon>
        <taxon>Eupodiscales</taxon>
        <taxon>Odontellaceae</taxon>
        <taxon>Odontella</taxon>
    </lineage>
</organism>